<evidence type="ECO:0000313" key="3">
    <source>
        <dbReference type="Proteomes" id="UP000199352"/>
    </source>
</evidence>
<evidence type="ECO:0000256" key="1">
    <source>
        <dbReference type="SAM" id="Phobius"/>
    </source>
</evidence>
<keyword evidence="1" id="KW-1133">Transmembrane helix</keyword>
<reference evidence="3" key="1">
    <citation type="submission" date="2016-10" db="EMBL/GenBank/DDBJ databases">
        <authorList>
            <person name="Varghese N."/>
            <person name="Submissions S."/>
        </authorList>
    </citation>
    <scope>NUCLEOTIDE SEQUENCE [LARGE SCALE GENOMIC DNA]</scope>
    <source>
        <strain evidence="3">CGMCC 4.3525</strain>
    </source>
</reference>
<feature type="transmembrane region" description="Helical" evidence="1">
    <location>
        <begin position="16"/>
        <end position="35"/>
    </location>
</feature>
<organism evidence="2 3">
    <name type="scientific">Lentzea xinjiangensis</name>
    <dbReference type="NCBI Taxonomy" id="402600"/>
    <lineage>
        <taxon>Bacteria</taxon>
        <taxon>Bacillati</taxon>
        <taxon>Actinomycetota</taxon>
        <taxon>Actinomycetes</taxon>
        <taxon>Pseudonocardiales</taxon>
        <taxon>Pseudonocardiaceae</taxon>
        <taxon>Lentzea</taxon>
    </lineage>
</organism>
<dbReference type="AlphaFoldDB" id="A0A1H9JJ68"/>
<proteinExistence type="predicted"/>
<keyword evidence="1" id="KW-0812">Transmembrane</keyword>
<feature type="transmembrane region" description="Helical" evidence="1">
    <location>
        <begin position="41"/>
        <end position="60"/>
    </location>
</feature>
<name>A0A1H9JJ68_9PSEU</name>
<dbReference type="EMBL" id="FOFR01000006">
    <property type="protein sequence ID" value="SEQ86839.1"/>
    <property type="molecule type" value="Genomic_DNA"/>
</dbReference>
<protein>
    <submittedName>
        <fullName evidence="2">Uncharacterized protein</fullName>
    </submittedName>
</protein>
<accession>A0A1H9JJ68</accession>
<keyword evidence="1" id="KW-0472">Membrane</keyword>
<sequence length="76" mass="8254">MGDELPPGRTLDRVKLIAASVVLAFLVGLLFVAINRGPNDAYIALVALAIGGLVLTLLFARSTLPRRYRPKARPRK</sequence>
<keyword evidence="3" id="KW-1185">Reference proteome</keyword>
<gene>
    <name evidence="2" type="ORF">SAMN05216188_10613</name>
</gene>
<evidence type="ECO:0000313" key="2">
    <source>
        <dbReference type="EMBL" id="SEQ86839.1"/>
    </source>
</evidence>
<dbReference type="Proteomes" id="UP000199352">
    <property type="component" value="Unassembled WGS sequence"/>
</dbReference>